<accession>A0AAV4TJ29</accession>
<protein>
    <submittedName>
        <fullName evidence="1">Uncharacterized protein</fullName>
    </submittedName>
</protein>
<dbReference type="EMBL" id="BPLR01011370">
    <property type="protein sequence ID" value="GIY46129.1"/>
    <property type="molecule type" value="Genomic_DNA"/>
</dbReference>
<evidence type="ECO:0000313" key="1">
    <source>
        <dbReference type="EMBL" id="GIY46129.1"/>
    </source>
</evidence>
<keyword evidence="2" id="KW-1185">Reference proteome</keyword>
<proteinExistence type="predicted"/>
<name>A0AAV4TJ29_CAEEX</name>
<comment type="caution">
    <text evidence="1">The sequence shown here is derived from an EMBL/GenBank/DDBJ whole genome shotgun (WGS) entry which is preliminary data.</text>
</comment>
<dbReference type="AlphaFoldDB" id="A0AAV4TJ29"/>
<dbReference type="Proteomes" id="UP001054945">
    <property type="component" value="Unassembled WGS sequence"/>
</dbReference>
<evidence type="ECO:0000313" key="2">
    <source>
        <dbReference type="Proteomes" id="UP001054945"/>
    </source>
</evidence>
<gene>
    <name evidence="1" type="ORF">CEXT_771421</name>
</gene>
<sequence length="71" mass="8388">MPCHLQEGFGWQTVQVCQSFLFAEFRVWLMDCFDPQIDCKLVDIAHILVESEPLIYENPENSDLYKDYNSQ</sequence>
<reference evidence="1 2" key="1">
    <citation type="submission" date="2021-06" db="EMBL/GenBank/DDBJ databases">
        <title>Caerostris extrusa draft genome.</title>
        <authorList>
            <person name="Kono N."/>
            <person name="Arakawa K."/>
        </authorList>
    </citation>
    <scope>NUCLEOTIDE SEQUENCE [LARGE SCALE GENOMIC DNA]</scope>
</reference>
<organism evidence="1 2">
    <name type="scientific">Caerostris extrusa</name>
    <name type="common">Bark spider</name>
    <name type="synonym">Caerostris bankana</name>
    <dbReference type="NCBI Taxonomy" id="172846"/>
    <lineage>
        <taxon>Eukaryota</taxon>
        <taxon>Metazoa</taxon>
        <taxon>Ecdysozoa</taxon>
        <taxon>Arthropoda</taxon>
        <taxon>Chelicerata</taxon>
        <taxon>Arachnida</taxon>
        <taxon>Araneae</taxon>
        <taxon>Araneomorphae</taxon>
        <taxon>Entelegynae</taxon>
        <taxon>Araneoidea</taxon>
        <taxon>Araneidae</taxon>
        <taxon>Caerostris</taxon>
    </lineage>
</organism>